<dbReference type="InterPro" id="IPR047135">
    <property type="entry name" value="YsiQ"/>
</dbReference>
<dbReference type="GO" id="GO:0042910">
    <property type="term" value="F:xenobiotic transmembrane transporter activity"/>
    <property type="evidence" value="ECO:0007669"/>
    <property type="project" value="InterPro"/>
</dbReference>
<feature type="transmembrane region" description="Helical" evidence="1">
    <location>
        <begin position="170"/>
        <end position="195"/>
    </location>
</feature>
<gene>
    <name evidence="2" type="ORF">GCM10007932_33190</name>
</gene>
<feature type="transmembrane region" description="Helical" evidence="1">
    <location>
        <begin position="6"/>
        <end position="27"/>
    </location>
</feature>
<dbReference type="Pfam" id="PF01554">
    <property type="entry name" value="MatE"/>
    <property type="match status" value="1"/>
</dbReference>
<dbReference type="GO" id="GO:0015297">
    <property type="term" value="F:antiporter activity"/>
    <property type="evidence" value="ECO:0007669"/>
    <property type="project" value="InterPro"/>
</dbReference>
<dbReference type="PANTHER" id="PTHR42925">
    <property type="entry name" value="MULTIDRUG AND TOXIN EFFLUX PROTEIN MATE FAMILY"/>
    <property type="match status" value="1"/>
</dbReference>
<dbReference type="Proteomes" id="UP001156690">
    <property type="component" value="Unassembled WGS sequence"/>
</dbReference>
<sequence length="262" mass="28862">MGLKGAAIATLIAAGFEALCIFVYLYASKHLLAFKARDLFASLRPKYIRQFWTLSLPTTFNFLVWAGGLFTYTAIMGQASDIGLVALAVMIPIESVALALLVGTANASSVIVGNQIGAKDYNAAYYQAVIFTVAAIVLTLCVAVALYLLRTPILNTFTSLSAEARLLAETFYTILCFGIVLRSLPTNMVVGVLRAGGDVRFCLYQDIFTQWFFGIPIAAFCALFIGLPPEVIYATFFLETLFKWVACLYRFRSKKWIHQLAH</sequence>
<keyword evidence="1" id="KW-0812">Transmembrane</keyword>
<dbReference type="PANTHER" id="PTHR42925:SF2">
    <property type="entry name" value="NA+ DRIVEN MULTIDRUG EFFLUX PUMP"/>
    <property type="match status" value="1"/>
</dbReference>
<keyword evidence="1" id="KW-0472">Membrane</keyword>
<dbReference type="InterPro" id="IPR002528">
    <property type="entry name" value="MATE_fam"/>
</dbReference>
<evidence type="ECO:0000313" key="2">
    <source>
        <dbReference type="EMBL" id="GLQ73959.1"/>
    </source>
</evidence>
<dbReference type="AlphaFoldDB" id="A0AAV5NTS2"/>
<comment type="caution">
    <text evidence="2">The sequence shown here is derived from an EMBL/GenBank/DDBJ whole genome shotgun (WGS) entry which is preliminary data.</text>
</comment>
<evidence type="ECO:0008006" key="4">
    <source>
        <dbReference type="Google" id="ProtNLM"/>
    </source>
</evidence>
<feature type="transmembrane region" description="Helical" evidence="1">
    <location>
        <begin position="51"/>
        <end position="76"/>
    </location>
</feature>
<dbReference type="EMBL" id="BSNX01000041">
    <property type="protein sequence ID" value="GLQ73959.1"/>
    <property type="molecule type" value="Genomic_DNA"/>
</dbReference>
<feature type="transmembrane region" description="Helical" evidence="1">
    <location>
        <begin position="82"/>
        <end position="103"/>
    </location>
</feature>
<feature type="transmembrane region" description="Helical" evidence="1">
    <location>
        <begin position="124"/>
        <end position="150"/>
    </location>
</feature>
<reference evidence="3" key="1">
    <citation type="journal article" date="2019" name="Int. J. Syst. Evol. Microbiol.">
        <title>The Global Catalogue of Microorganisms (GCM) 10K type strain sequencing project: providing services to taxonomists for standard genome sequencing and annotation.</title>
        <authorList>
            <consortium name="The Broad Institute Genomics Platform"/>
            <consortium name="The Broad Institute Genome Sequencing Center for Infectious Disease"/>
            <person name="Wu L."/>
            <person name="Ma J."/>
        </authorList>
    </citation>
    <scope>NUCLEOTIDE SEQUENCE [LARGE SCALE GENOMIC DNA]</scope>
    <source>
        <strain evidence="3">NBRC 15640</strain>
    </source>
</reference>
<proteinExistence type="predicted"/>
<dbReference type="GO" id="GO:0016020">
    <property type="term" value="C:membrane"/>
    <property type="evidence" value="ECO:0007669"/>
    <property type="project" value="InterPro"/>
</dbReference>
<evidence type="ECO:0000313" key="3">
    <source>
        <dbReference type="Proteomes" id="UP001156690"/>
    </source>
</evidence>
<protein>
    <recommendedName>
        <fullName evidence="4">Na(+)/drug antiporter</fullName>
    </recommendedName>
</protein>
<organism evidence="2 3">
    <name type="scientific">Vibrio penaeicida</name>
    <dbReference type="NCBI Taxonomy" id="104609"/>
    <lineage>
        <taxon>Bacteria</taxon>
        <taxon>Pseudomonadati</taxon>
        <taxon>Pseudomonadota</taxon>
        <taxon>Gammaproteobacteria</taxon>
        <taxon>Vibrionales</taxon>
        <taxon>Vibrionaceae</taxon>
        <taxon>Vibrio</taxon>
    </lineage>
</organism>
<keyword evidence="1" id="KW-1133">Transmembrane helix</keyword>
<accession>A0AAV5NTS2</accession>
<keyword evidence="3" id="KW-1185">Reference proteome</keyword>
<name>A0AAV5NTS2_9VIBR</name>
<evidence type="ECO:0000256" key="1">
    <source>
        <dbReference type="SAM" id="Phobius"/>
    </source>
</evidence>
<feature type="transmembrane region" description="Helical" evidence="1">
    <location>
        <begin position="207"/>
        <end position="225"/>
    </location>
</feature>